<dbReference type="EMBL" id="AWWI01000096">
    <property type="protein sequence ID" value="PIL19554.1"/>
    <property type="molecule type" value="Genomic_DNA"/>
</dbReference>
<dbReference type="AlphaFoldDB" id="A0A2G8RDA4"/>
<proteinExistence type="predicted"/>
<evidence type="ECO:0000313" key="3">
    <source>
        <dbReference type="Proteomes" id="UP000231259"/>
    </source>
</evidence>
<sequence length="167" mass="18640">MTFGVCLLHEQPSVVQTRVLYREYFGLFCGPPHRLFGKNDIDVSELRNEHSVSFESDELNGPLSGVAHLRTWLGMRSVPRGLSSNLPEVRRMIVTNIGIGALPVHVARKDVQAGLLWQVPPYDSLPAVDIHILTNARRSLNSAEKLLLDLLNTELDSVPLTERTYSA</sequence>
<feature type="domain" description="LysR substrate-binding" evidence="1">
    <location>
        <begin position="4"/>
        <end position="154"/>
    </location>
</feature>
<organism evidence="2 3">
    <name type="scientific">Puniceibacterium antarcticum</name>
    <dbReference type="NCBI Taxonomy" id="1206336"/>
    <lineage>
        <taxon>Bacteria</taxon>
        <taxon>Pseudomonadati</taxon>
        <taxon>Pseudomonadota</taxon>
        <taxon>Alphaproteobacteria</taxon>
        <taxon>Rhodobacterales</taxon>
        <taxon>Paracoccaceae</taxon>
        <taxon>Puniceibacterium</taxon>
    </lineage>
</organism>
<protein>
    <recommendedName>
        <fullName evidence="1">LysR substrate-binding domain-containing protein</fullName>
    </recommendedName>
</protein>
<keyword evidence="3" id="KW-1185">Reference proteome</keyword>
<gene>
    <name evidence="2" type="ORF">P775_13605</name>
</gene>
<dbReference type="SUPFAM" id="SSF53850">
    <property type="entry name" value="Periplasmic binding protein-like II"/>
    <property type="match status" value="1"/>
</dbReference>
<dbReference type="Pfam" id="PF03466">
    <property type="entry name" value="LysR_substrate"/>
    <property type="match status" value="1"/>
</dbReference>
<dbReference type="RefSeq" id="WP_218967686.1">
    <property type="nucleotide sequence ID" value="NZ_AWWI01000096.1"/>
</dbReference>
<dbReference type="Proteomes" id="UP000231259">
    <property type="component" value="Unassembled WGS sequence"/>
</dbReference>
<name>A0A2G8RDA4_9RHOB</name>
<comment type="caution">
    <text evidence="2">The sequence shown here is derived from an EMBL/GenBank/DDBJ whole genome shotgun (WGS) entry which is preliminary data.</text>
</comment>
<dbReference type="Gene3D" id="3.40.190.10">
    <property type="entry name" value="Periplasmic binding protein-like II"/>
    <property type="match status" value="2"/>
</dbReference>
<dbReference type="InterPro" id="IPR005119">
    <property type="entry name" value="LysR_subst-bd"/>
</dbReference>
<reference evidence="2 3" key="1">
    <citation type="submission" date="2013-09" db="EMBL/GenBank/DDBJ databases">
        <title>Genome sequencing of Phaeobacter antarcticus sp. nov. SM1211.</title>
        <authorList>
            <person name="Zhang X.-Y."/>
            <person name="Liu C."/>
            <person name="Chen X.-L."/>
            <person name="Xie B.-B."/>
            <person name="Qin Q.-L."/>
            <person name="Rong J.-C."/>
            <person name="Zhang Y.-Z."/>
        </authorList>
    </citation>
    <scope>NUCLEOTIDE SEQUENCE [LARGE SCALE GENOMIC DNA]</scope>
    <source>
        <strain evidence="2 3">SM1211</strain>
    </source>
</reference>
<evidence type="ECO:0000259" key="1">
    <source>
        <dbReference type="Pfam" id="PF03466"/>
    </source>
</evidence>
<accession>A0A2G8RDA4</accession>
<evidence type="ECO:0000313" key="2">
    <source>
        <dbReference type="EMBL" id="PIL19554.1"/>
    </source>
</evidence>